<dbReference type="GO" id="GO:0005634">
    <property type="term" value="C:nucleus"/>
    <property type="evidence" value="ECO:0007669"/>
    <property type="project" value="UniProtKB-SubCell"/>
</dbReference>
<dbReference type="InterPro" id="IPR003959">
    <property type="entry name" value="ATPase_AAA_core"/>
</dbReference>
<feature type="compositionally biased region" description="Acidic residues" evidence="11">
    <location>
        <begin position="65"/>
        <end position="74"/>
    </location>
</feature>
<dbReference type="GO" id="GO:0005524">
    <property type="term" value="F:ATP binding"/>
    <property type="evidence" value="ECO:0007669"/>
    <property type="project" value="UniProtKB-KW"/>
</dbReference>
<evidence type="ECO:0000256" key="2">
    <source>
        <dbReference type="ARBA" id="ARBA00011480"/>
    </source>
</evidence>
<keyword evidence="4" id="KW-0547">Nucleotide-binding</keyword>
<evidence type="ECO:0000256" key="6">
    <source>
        <dbReference type="ARBA" id="ARBA00023125"/>
    </source>
</evidence>
<keyword evidence="14" id="KW-1185">Reference proteome</keyword>
<dbReference type="InterPro" id="IPR047854">
    <property type="entry name" value="RFC_lid"/>
</dbReference>
<reference evidence="14" key="1">
    <citation type="journal article" date="2017" name="Nat. Commun.">
        <title>The asparagus genome sheds light on the origin and evolution of a young Y chromosome.</title>
        <authorList>
            <person name="Harkess A."/>
            <person name="Zhou J."/>
            <person name="Xu C."/>
            <person name="Bowers J.E."/>
            <person name="Van der Hulst R."/>
            <person name="Ayyampalayam S."/>
            <person name="Mercati F."/>
            <person name="Riccardi P."/>
            <person name="McKain M.R."/>
            <person name="Kakrana A."/>
            <person name="Tang H."/>
            <person name="Ray J."/>
            <person name="Groenendijk J."/>
            <person name="Arikit S."/>
            <person name="Mathioni S.M."/>
            <person name="Nakano M."/>
            <person name="Shan H."/>
            <person name="Telgmann-Rauber A."/>
            <person name="Kanno A."/>
            <person name="Yue Z."/>
            <person name="Chen H."/>
            <person name="Li W."/>
            <person name="Chen Y."/>
            <person name="Xu X."/>
            <person name="Zhang Y."/>
            <person name="Luo S."/>
            <person name="Chen H."/>
            <person name="Gao J."/>
            <person name="Mao Z."/>
            <person name="Pires J.C."/>
            <person name="Luo M."/>
            <person name="Kudrna D."/>
            <person name="Wing R.A."/>
            <person name="Meyers B.C."/>
            <person name="Yi K."/>
            <person name="Kong H."/>
            <person name="Lavrijsen P."/>
            <person name="Sunseri F."/>
            <person name="Falavigna A."/>
            <person name="Ye Y."/>
            <person name="Leebens-Mack J.H."/>
            <person name="Chen G."/>
        </authorList>
    </citation>
    <scope>NUCLEOTIDE SEQUENCE [LARGE SCALE GENOMIC DNA]</scope>
    <source>
        <strain evidence="14">cv. DH0086</strain>
    </source>
</reference>
<evidence type="ECO:0000256" key="9">
    <source>
        <dbReference type="ARBA" id="ARBA00043975"/>
    </source>
</evidence>
<dbReference type="Proteomes" id="UP000243459">
    <property type="component" value="Unassembled WGS sequence"/>
</dbReference>
<keyword evidence="7" id="KW-0539">Nucleus</keyword>
<feature type="domain" description="AAA+ ATPase" evidence="12">
    <location>
        <begin position="319"/>
        <end position="475"/>
    </location>
</feature>
<dbReference type="AlphaFoldDB" id="A0A1R3L655"/>
<dbReference type="SUPFAM" id="SSF52540">
    <property type="entry name" value="P-loop containing nucleoside triphosphate hydrolases"/>
    <property type="match status" value="1"/>
</dbReference>
<dbReference type="EMBL" id="KV863779">
    <property type="protein sequence ID" value="ONK55101.1"/>
    <property type="molecule type" value="Genomic_DNA"/>
</dbReference>
<keyword evidence="8" id="KW-0131">Cell cycle</keyword>
<evidence type="ECO:0000256" key="8">
    <source>
        <dbReference type="ARBA" id="ARBA00023306"/>
    </source>
</evidence>
<comment type="similarity">
    <text evidence="9">Belongs to the activator 1 small subunits family. CTF18 subfamily.</text>
</comment>
<dbReference type="Gramene" id="ONK55101">
    <property type="protein sequence ID" value="ONK55101"/>
    <property type="gene ID" value="A4U43_UnF7570"/>
</dbReference>
<dbReference type="FunFam" id="1.10.8.60:FF:000074">
    <property type="entry name" value="Chromosome transmission fidelity protein 18"/>
    <property type="match status" value="1"/>
</dbReference>
<sequence length="949" mass="107336">MDIPAADELEWLESNSLLPEFEDDEEDYIVVEEDERIAGLREADRDRDAASENEIHKKRGRSEDKDDDGVDDEERGVKRREIDEGEDEDWLRYSPPPKEAAPAADETTTGSDEEKIISRFVSDIEGECVPITAPNGDRVYAKISSREVDEAQRRKIPRDKSANGLLQEPIHALINGVEQEVLNKALQESSGSPGQTKHTAIPVVTEQLWVDKYAPNSFTELLSDEQTNREVLLWLKQWDPCVFGSKIRATTDDVFSALRRHSSAHHQMLADNKFFSKQHATSSINQRHKHSNFTEREYNNLSGVSELRSKTQTLSCHPEQKVLLLCGPPGLGKTTLAHVAAKHCGYCVVEINASDERSSSTIESKILDVVQMNSVMANSKPKCLVIDEIDGALSEGKGAVEVVLKMVAAERKSSSEKEDFPLETQPGKVPLKKGKQRNTATLLRPIICICNDLYAPALRSLRQVAKVHIFVQPTTSRVVNRLKYICKKEGFKTSSVALSALAEFTECDIRSCLNTLQFLNKKKETLNFLELDSQVVGQKDMSRSAFDVWKEIFQKRKSKRRRNSMSDSSGRGDFEFLYSIISNRGEYELTMDGIHENFLRLSYHDPMMQKTVRCLDTIGVSDTLLKYIIRTQQMSFYAYQPPAVISIRNLIAQFEKPNIEWPKSLQKCRAMLLERKDAMRIWHNKISPSISRHLSVEYLVEDLISRLLHILSPPTLRPVALHLLTEREKNDLSQLVDTMVSYCITYKVSKPKTYQRIYAYGPVSDAPELSFDPTINEFVRFQDYHSDHFELSVAMKQVLVHEVEKRRILRESIGKSINPSEGSNSAVQAFPSAEKKLTVDTTKYSAAGDRSQLKVALNPGQNTANIPLNSSSKTIKSVQENGTSKRPIRTSSSFFDRFRKGSNKGSGNPGESLQKAATEERDSRPLLFKYNEGFTNAVKRPVKIRELLL</sequence>
<feature type="compositionally biased region" description="Basic and acidic residues" evidence="11">
    <location>
        <begin position="36"/>
        <end position="55"/>
    </location>
</feature>
<evidence type="ECO:0000256" key="1">
    <source>
        <dbReference type="ARBA" id="ARBA00004123"/>
    </source>
</evidence>
<dbReference type="InterPro" id="IPR027417">
    <property type="entry name" value="P-loop_NTPase"/>
</dbReference>
<dbReference type="Pfam" id="PF00004">
    <property type="entry name" value="AAA"/>
    <property type="match status" value="1"/>
</dbReference>
<feature type="region of interest" description="Disordered" evidence="11">
    <location>
        <begin position="33"/>
        <end position="113"/>
    </location>
</feature>
<feature type="region of interest" description="Disordered" evidence="11">
    <location>
        <begin position="896"/>
        <end position="924"/>
    </location>
</feature>
<evidence type="ECO:0000313" key="13">
    <source>
        <dbReference type="EMBL" id="ONK55101.1"/>
    </source>
</evidence>
<dbReference type="Gene3D" id="3.40.50.300">
    <property type="entry name" value="P-loop containing nucleotide triphosphate hydrolases"/>
    <property type="match status" value="1"/>
</dbReference>
<dbReference type="Gene3D" id="1.10.8.60">
    <property type="match status" value="1"/>
</dbReference>
<proteinExistence type="inferred from homology"/>
<dbReference type="SMART" id="SM00382">
    <property type="entry name" value="AAA"/>
    <property type="match status" value="1"/>
</dbReference>
<evidence type="ECO:0000259" key="12">
    <source>
        <dbReference type="SMART" id="SM00382"/>
    </source>
</evidence>
<dbReference type="OrthoDB" id="2195431at2759"/>
<evidence type="ECO:0000256" key="3">
    <source>
        <dbReference type="ARBA" id="ARBA00022705"/>
    </source>
</evidence>
<dbReference type="CDD" id="cd18140">
    <property type="entry name" value="HLD_clamp_RFC"/>
    <property type="match status" value="1"/>
</dbReference>
<comment type="subunit">
    <text evidence="2">Heterotetramer of subunits RFC2, RFC3, RFC4 and RFC5 that can form a complex with RFC1.</text>
</comment>
<evidence type="ECO:0000313" key="14">
    <source>
        <dbReference type="Proteomes" id="UP000243459"/>
    </source>
</evidence>
<evidence type="ECO:0000256" key="11">
    <source>
        <dbReference type="SAM" id="MobiDB-lite"/>
    </source>
</evidence>
<evidence type="ECO:0000256" key="5">
    <source>
        <dbReference type="ARBA" id="ARBA00022840"/>
    </source>
</evidence>
<dbReference type="GO" id="GO:0016887">
    <property type="term" value="F:ATP hydrolysis activity"/>
    <property type="evidence" value="ECO:0007669"/>
    <property type="project" value="InterPro"/>
</dbReference>
<protein>
    <recommendedName>
        <fullName evidence="10">Chromosome transmission fidelity protein 18 homolog</fullName>
    </recommendedName>
</protein>
<dbReference type="InterPro" id="IPR053016">
    <property type="entry name" value="CTF18-RFC_complex"/>
</dbReference>
<gene>
    <name evidence="13" type="ORF">A4U43_UnF7570</name>
</gene>
<keyword evidence="5" id="KW-0067">ATP-binding</keyword>
<accession>A0A1R3L655</accession>
<evidence type="ECO:0000256" key="10">
    <source>
        <dbReference type="ARBA" id="ARBA00069525"/>
    </source>
</evidence>
<dbReference type="GO" id="GO:0003677">
    <property type="term" value="F:DNA binding"/>
    <property type="evidence" value="ECO:0007669"/>
    <property type="project" value="UniProtKB-KW"/>
</dbReference>
<comment type="subcellular location">
    <subcellularLocation>
        <location evidence="1">Nucleus</location>
    </subcellularLocation>
</comment>
<name>A0A1R3L655_ASPOF</name>
<dbReference type="InterPro" id="IPR003593">
    <property type="entry name" value="AAA+_ATPase"/>
</dbReference>
<keyword evidence="3" id="KW-0235">DNA replication</keyword>
<evidence type="ECO:0000256" key="7">
    <source>
        <dbReference type="ARBA" id="ARBA00023242"/>
    </source>
</evidence>
<dbReference type="PANTHER" id="PTHR46765">
    <property type="entry name" value="P-LOOP CONTAINING NUCLEOSIDE TRIPHOSPHATE HYDROLASES SUPERFAMILY PROTEIN"/>
    <property type="match status" value="1"/>
</dbReference>
<evidence type="ECO:0000256" key="4">
    <source>
        <dbReference type="ARBA" id="ARBA00022741"/>
    </source>
</evidence>
<dbReference type="OMA" id="VNVMVSY"/>
<dbReference type="CDD" id="cd00009">
    <property type="entry name" value="AAA"/>
    <property type="match status" value="1"/>
</dbReference>
<dbReference type="GO" id="GO:0006260">
    <property type="term" value="P:DNA replication"/>
    <property type="evidence" value="ECO:0007669"/>
    <property type="project" value="UniProtKB-KW"/>
</dbReference>
<dbReference type="PANTHER" id="PTHR46765:SF1">
    <property type="entry name" value="P-LOOP CONTAINING NUCLEOSIDE TRIPHOSPHATE HYDROLASES SUPERFAMILY PROTEIN"/>
    <property type="match status" value="1"/>
</dbReference>
<keyword evidence="6" id="KW-0238">DNA-binding</keyword>
<organism evidence="13 14">
    <name type="scientific">Asparagus officinalis</name>
    <name type="common">Garden asparagus</name>
    <dbReference type="NCBI Taxonomy" id="4686"/>
    <lineage>
        <taxon>Eukaryota</taxon>
        <taxon>Viridiplantae</taxon>
        <taxon>Streptophyta</taxon>
        <taxon>Embryophyta</taxon>
        <taxon>Tracheophyta</taxon>
        <taxon>Spermatophyta</taxon>
        <taxon>Magnoliopsida</taxon>
        <taxon>Liliopsida</taxon>
        <taxon>Asparagales</taxon>
        <taxon>Asparagaceae</taxon>
        <taxon>Asparagoideae</taxon>
        <taxon>Asparagus</taxon>
    </lineage>
</organism>